<gene>
    <name evidence="2" type="ORF">EDC30_1201</name>
</gene>
<dbReference type="AlphaFoldDB" id="A0A4R3HP54"/>
<dbReference type="EMBL" id="SLZQ01000020">
    <property type="protein sequence ID" value="TCS32729.1"/>
    <property type="molecule type" value="Genomic_DNA"/>
</dbReference>
<dbReference type="InterPro" id="IPR019253">
    <property type="entry name" value="DUF2244_TM"/>
</dbReference>
<evidence type="ECO:0000313" key="2">
    <source>
        <dbReference type="EMBL" id="TCS32729.1"/>
    </source>
</evidence>
<keyword evidence="1" id="KW-0812">Transmembrane</keyword>
<dbReference type="RefSeq" id="WP_132260370.1">
    <property type="nucleotide sequence ID" value="NZ_SLZQ01000020.1"/>
</dbReference>
<sequence>MNNREWLLKRNCSLTPRQSIAALGSLCLAMLGLAVPFVLLYGAWLVLVFAAMEIAALAAAFVHFARHARDRERIVLADGSLLVERVEADNVHQFRLEPNWIRVEAPRRYGDLIRLRCGGRYAVEVGRFVTVEKRKHLAEELRQALRK</sequence>
<keyword evidence="3" id="KW-1185">Reference proteome</keyword>
<keyword evidence="1" id="KW-1133">Transmembrane helix</keyword>
<evidence type="ECO:0000256" key="1">
    <source>
        <dbReference type="SAM" id="Phobius"/>
    </source>
</evidence>
<name>A0A4R3HP54_PAULE</name>
<dbReference type="Proteomes" id="UP000295382">
    <property type="component" value="Unassembled WGS sequence"/>
</dbReference>
<organism evidence="2 3">
    <name type="scientific">Paucimonas lemoignei</name>
    <name type="common">Pseudomonas lemoignei</name>
    <dbReference type="NCBI Taxonomy" id="29443"/>
    <lineage>
        <taxon>Bacteria</taxon>
        <taxon>Pseudomonadati</taxon>
        <taxon>Pseudomonadota</taxon>
        <taxon>Betaproteobacteria</taxon>
        <taxon>Burkholderiales</taxon>
        <taxon>Burkholderiaceae</taxon>
        <taxon>Paucimonas</taxon>
    </lineage>
</organism>
<dbReference type="OrthoDB" id="9091577at2"/>
<keyword evidence="1" id="KW-0472">Membrane</keyword>
<reference evidence="2 3" key="1">
    <citation type="submission" date="2019-03" db="EMBL/GenBank/DDBJ databases">
        <title>Genomic Encyclopedia of Type Strains, Phase IV (KMG-IV): sequencing the most valuable type-strain genomes for metagenomic binning, comparative biology and taxonomic classification.</title>
        <authorList>
            <person name="Goeker M."/>
        </authorList>
    </citation>
    <scope>NUCLEOTIDE SEQUENCE [LARGE SCALE GENOMIC DNA]</scope>
    <source>
        <strain evidence="2 3">DSM 7445</strain>
    </source>
</reference>
<proteinExistence type="predicted"/>
<dbReference type="Pfam" id="PF10003">
    <property type="entry name" value="DUF2244"/>
    <property type="match status" value="1"/>
</dbReference>
<protein>
    <submittedName>
        <fullName evidence="2">Putative membrane protein</fullName>
    </submittedName>
</protein>
<comment type="caution">
    <text evidence="2">The sequence shown here is derived from an EMBL/GenBank/DDBJ whole genome shotgun (WGS) entry which is preliminary data.</text>
</comment>
<feature type="transmembrane region" description="Helical" evidence="1">
    <location>
        <begin position="20"/>
        <end position="38"/>
    </location>
</feature>
<feature type="transmembrane region" description="Helical" evidence="1">
    <location>
        <begin position="44"/>
        <end position="64"/>
    </location>
</feature>
<evidence type="ECO:0000313" key="3">
    <source>
        <dbReference type="Proteomes" id="UP000295382"/>
    </source>
</evidence>
<accession>A0A4R3HP54</accession>